<dbReference type="InterPro" id="IPR002078">
    <property type="entry name" value="Sigma_54_int"/>
</dbReference>
<dbReference type="PANTHER" id="PTHR32071">
    <property type="entry name" value="TRANSCRIPTIONAL REGULATORY PROTEIN"/>
    <property type="match status" value="1"/>
</dbReference>
<dbReference type="Gene3D" id="1.10.8.60">
    <property type="match status" value="1"/>
</dbReference>
<gene>
    <name evidence="4" type="ORF">MNBD_GAMMA26-1317</name>
</gene>
<dbReference type="PROSITE" id="PS50045">
    <property type="entry name" value="SIGMA54_INTERACT_4"/>
    <property type="match status" value="1"/>
</dbReference>
<keyword evidence="2" id="KW-0067">ATP-binding</keyword>
<feature type="domain" description="Sigma-54 factor interaction" evidence="3">
    <location>
        <begin position="1"/>
        <end position="87"/>
    </location>
</feature>
<accession>A0A3B1AVS3</accession>
<dbReference type="PANTHER" id="PTHR32071:SF14">
    <property type="entry name" value="TRANSCRIPTIONAL REGULATORY PROTEIN RTCR"/>
    <property type="match status" value="1"/>
</dbReference>
<evidence type="ECO:0000259" key="3">
    <source>
        <dbReference type="PROSITE" id="PS50045"/>
    </source>
</evidence>
<name>A0A3B1AVS3_9ZZZZ</name>
<dbReference type="SUPFAM" id="SSF52540">
    <property type="entry name" value="P-loop containing nucleoside triphosphate hydrolases"/>
    <property type="match status" value="1"/>
</dbReference>
<evidence type="ECO:0000256" key="1">
    <source>
        <dbReference type="ARBA" id="ARBA00022741"/>
    </source>
</evidence>
<evidence type="ECO:0000256" key="2">
    <source>
        <dbReference type="ARBA" id="ARBA00022840"/>
    </source>
</evidence>
<dbReference type="InterPro" id="IPR027417">
    <property type="entry name" value="P-loop_NTPase"/>
</dbReference>
<keyword evidence="1" id="KW-0547">Nucleotide-binding</keyword>
<dbReference type="GO" id="GO:0005524">
    <property type="term" value="F:ATP binding"/>
    <property type="evidence" value="ECO:0007669"/>
    <property type="project" value="UniProtKB-KW"/>
</dbReference>
<sequence length="196" mass="23043">MHKGRFREDLLARINLWIYRLPSLRERIEDLEVNLDYELERFAQKVGALVSFNKAARSRYLKFAYSNEATWRANFRDLNASMTRMATLAPGGRITEEVVIEEIERLRHDWSASTQEWDPRTQTAQFLDTEAHAQLDLFEHIQLAGIARICGEVSSMAEAGRRLFDQSREQKKSINDSHRLRQLLAKYELTFKQLQR</sequence>
<proteinExistence type="predicted"/>
<organism evidence="4">
    <name type="scientific">hydrothermal vent metagenome</name>
    <dbReference type="NCBI Taxonomy" id="652676"/>
    <lineage>
        <taxon>unclassified sequences</taxon>
        <taxon>metagenomes</taxon>
        <taxon>ecological metagenomes</taxon>
    </lineage>
</organism>
<dbReference type="AlphaFoldDB" id="A0A3B1AVS3"/>
<evidence type="ECO:0000313" key="4">
    <source>
        <dbReference type="EMBL" id="VAX10136.1"/>
    </source>
</evidence>
<dbReference type="EMBL" id="UOFX01000063">
    <property type="protein sequence ID" value="VAX10136.1"/>
    <property type="molecule type" value="Genomic_DNA"/>
</dbReference>
<dbReference type="GO" id="GO:0006355">
    <property type="term" value="P:regulation of DNA-templated transcription"/>
    <property type="evidence" value="ECO:0007669"/>
    <property type="project" value="InterPro"/>
</dbReference>
<reference evidence="4" key="1">
    <citation type="submission" date="2018-06" db="EMBL/GenBank/DDBJ databases">
        <authorList>
            <person name="Zhirakovskaya E."/>
        </authorList>
    </citation>
    <scope>NUCLEOTIDE SEQUENCE</scope>
</reference>
<protein>
    <submittedName>
        <fullName evidence="4">Transcriptional regulatory protein RtcR</fullName>
    </submittedName>
</protein>